<reference evidence="2" key="1">
    <citation type="journal article" date="2011" name="J. Bacteriol.">
        <title>Complete genome of the cellulolytic ruminal bacterium Ruminococcus albus 7.</title>
        <authorList>
            <person name="Suen G."/>
            <person name="Stevenson D.M."/>
            <person name="Bruce D.C."/>
            <person name="Chertkov O."/>
            <person name="Copeland A."/>
            <person name="Cheng J.F."/>
            <person name="Detter C."/>
            <person name="Detter J.C."/>
            <person name="Goodwin L.A."/>
            <person name="Han C.S."/>
            <person name="Hauser L.J."/>
            <person name="Ivanova N.N."/>
            <person name="Kyrpides N.C."/>
            <person name="Land M.L."/>
            <person name="Lapidus A."/>
            <person name="Lucas S."/>
            <person name="Ovchinnikova G."/>
            <person name="Pitluck S."/>
            <person name="Tapia R."/>
            <person name="Woyke T."/>
            <person name="Boyum J."/>
            <person name="Mead D."/>
            <person name="Weimer P.J."/>
        </authorList>
    </citation>
    <scope>NUCLEOTIDE SEQUENCE [LARGE SCALE GENOMIC DNA]</scope>
    <source>
        <strain evidence="2">ATCC 27210 / DSM 20455 / JCM 14654 / NCDO 2250 / 7</strain>
        <plasmid evidence="2">pRUMAL03</plasmid>
    </source>
</reference>
<proteinExistence type="predicted"/>
<protein>
    <submittedName>
        <fullName evidence="1">Uncharacterized protein</fullName>
    </submittedName>
</protein>
<name>E6UL66_RUMA7</name>
<dbReference type="Proteomes" id="UP000006919">
    <property type="component" value="Plasmid pRUMAL03"/>
</dbReference>
<dbReference type="HOGENOM" id="CLU_3316426_0_0_9"/>
<dbReference type="AlphaFoldDB" id="E6UL66"/>
<geneLocation type="plasmid" evidence="1 2">
    <name>pRUMAL03</name>
</geneLocation>
<dbReference type="KEGG" id="ral:Rumal_3989"/>
<sequence length="39" mass="4553">MENKNAITKWSFETNLWHHPRKYIVPAVLVLEAGIISVF</sequence>
<evidence type="ECO:0000313" key="1">
    <source>
        <dbReference type="EMBL" id="ADU24412.1"/>
    </source>
</evidence>
<keyword evidence="1" id="KW-0614">Plasmid</keyword>
<accession>E6UL66</accession>
<evidence type="ECO:0000313" key="2">
    <source>
        <dbReference type="Proteomes" id="UP000006919"/>
    </source>
</evidence>
<gene>
    <name evidence="1" type="ordered locus">Rumal_3989</name>
</gene>
<organism evidence="1 2">
    <name type="scientific">Ruminococcus albus (strain ATCC 27210 / DSM 20455 / JCM 14654 / NCDO 2250 / 7)</name>
    <dbReference type="NCBI Taxonomy" id="697329"/>
    <lineage>
        <taxon>Bacteria</taxon>
        <taxon>Bacillati</taxon>
        <taxon>Bacillota</taxon>
        <taxon>Clostridia</taxon>
        <taxon>Eubacteriales</taxon>
        <taxon>Oscillospiraceae</taxon>
        <taxon>Ruminococcus</taxon>
    </lineage>
</organism>
<dbReference type="EMBL" id="CP002406">
    <property type="protein sequence ID" value="ADU24412.1"/>
    <property type="molecule type" value="Genomic_DNA"/>
</dbReference>